<dbReference type="Pfam" id="PF00873">
    <property type="entry name" value="ACR_tran"/>
    <property type="match status" value="1"/>
</dbReference>
<dbReference type="EMBL" id="JBHTKA010000007">
    <property type="protein sequence ID" value="MFD1001395.1"/>
    <property type="molecule type" value="Genomic_DNA"/>
</dbReference>
<keyword evidence="1" id="KW-0812">Transmembrane</keyword>
<keyword evidence="1" id="KW-0472">Membrane</keyword>
<sequence length="1043" mass="114125">MSAISQISISRPVLAGVMSVLLILFGIVGYTFLGTREYPVTDSPIVMVTTVYPGASADIIASQVTKPLEEAVAEANGIRAMSSVSREQVSIITVEFNLDADLEAAANDVRDKVSKSRQQLPADIEPTIVEKSGPAEFLVFLTVQSDTRSLEDITDFVNINIKERLQSIPGVRIVDSYAGRKRAMRLRMDPLKLASYNLTPADVQAALQRENVDLPSGRIEGENTEVTLRTQGRLVTEEDFNNMIIVQKEGAIVRFKDIGTAIMSSQNERTAMIVGEGPTARYGVGTGVQPQRGANSLAIVDEFKERFDEIVKTAPDDYIISLGKDFTVPVRNSLTEVEETLILAFVLVALIIFIFLRDWRSTLIPLVAIPVSIISAFFIMYIADYSINVLTLLGLVLAIGLVVDDAIVVLENIYAKIEKGMNPLEAARKGSDEIYFAVISTTVTLAAVFLPILFLGGITGRLFKEFAIVVAGSVLISAFVALTLSPMMSAYLLKAGASHGWLYRKTEPWFEALNRAYEKSLHAFFRVRWMGFVLLLLSFGVAWYLLPKLPSELAPLEDRSMVGLAVIAPEGTSYESMEQTMKEINNFVSDSIPDLNGNRTYAGIAASVGTLVQPVNGGFQWIFLKDPHERESGLTQQQVYEKLVAASGRFRNVIMIPIQIPTIGGFSSSQPLQYVVQAPDLPSLIDVMPKLMGQVYQSKKLSFQDPDFKINRPEIGISIDRQRAAQAGISTQEIGRTLQLALSGRRYGYFIYNDRQYEVIGQLDREERSAPSDLHSLFLRAENGEMVSLDNLVTMKESVSPPAIYRYNQSYSVTISATPAPGVSLGEAIQEMDGITKNVLPAGFSTALAGQSRDYAESSSSLVFAFIFAIILIYLVLAAQFESLIDPFIILLTVPMALTGALLSLWITGQSINVFSEIGIIMLIGLITKNGILIVEFANQRKEEGLSVRDAVLAAAASRFRPILMTTLAMIFGTLPIALSLGTSSGSRTSLGIAVVGGLIFAGILTLYVIPSVYSYFSRAHVHKVKDENNHVSEINKEQAVIA</sequence>
<evidence type="ECO:0000256" key="1">
    <source>
        <dbReference type="SAM" id="Phobius"/>
    </source>
</evidence>
<feature type="transmembrane region" description="Helical" evidence="1">
    <location>
        <begin position="991"/>
        <end position="1017"/>
    </location>
</feature>
<organism evidence="2 3">
    <name type="scientific">Ohtaekwangia kribbensis</name>
    <dbReference type="NCBI Taxonomy" id="688913"/>
    <lineage>
        <taxon>Bacteria</taxon>
        <taxon>Pseudomonadati</taxon>
        <taxon>Bacteroidota</taxon>
        <taxon>Cytophagia</taxon>
        <taxon>Cytophagales</taxon>
        <taxon>Fulvivirgaceae</taxon>
        <taxon>Ohtaekwangia</taxon>
    </lineage>
</organism>
<evidence type="ECO:0000313" key="2">
    <source>
        <dbReference type="EMBL" id="MFD1001395.1"/>
    </source>
</evidence>
<dbReference type="SUPFAM" id="SSF82714">
    <property type="entry name" value="Multidrug efflux transporter AcrB TolC docking domain, DN and DC subdomains"/>
    <property type="match status" value="2"/>
</dbReference>
<keyword evidence="3" id="KW-1185">Reference proteome</keyword>
<feature type="transmembrane region" description="Helical" evidence="1">
    <location>
        <begin position="888"/>
        <end position="907"/>
    </location>
</feature>
<dbReference type="PANTHER" id="PTHR32063:SF28">
    <property type="entry name" value="BLR2861 PROTEIN"/>
    <property type="match status" value="1"/>
</dbReference>
<proteinExistence type="predicted"/>
<dbReference type="Gene3D" id="3.30.70.1440">
    <property type="entry name" value="Multidrug efflux transporter AcrB pore domain"/>
    <property type="match status" value="1"/>
</dbReference>
<dbReference type="InterPro" id="IPR027463">
    <property type="entry name" value="AcrB_DN_DC_subdom"/>
</dbReference>
<reference evidence="3" key="1">
    <citation type="journal article" date="2019" name="Int. J. Syst. Evol. Microbiol.">
        <title>The Global Catalogue of Microorganisms (GCM) 10K type strain sequencing project: providing services to taxonomists for standard genome sequencing and annotation.</title>
        <authorList>
            <consortium name="The Broad Institute Genomics Platform"/>
            <consortium name="The Broad Institute Genome Sequencing Center for Infectious Disease"/>
            <person name="Wu L."/>
            <person name="Ma J."/>
        </authorList>
    </citation>
    <scope>NUCLEOTIDE SEQUENCE [LARGE SCALE GENOMIC DNA]</scope>
    <source>
        <strain evidence="3">CCUG 58938</strain>
    </source>
</reference>
<feature type="transmembrane region" description="Helical" evidence="1">
    <location>
        <begin position="340"/>
        <end position="356"/>
    </location>
</feature>
<feature type="transmembrane region" description="Helical" evidence="1">
    <location>
        <begin position="466"/>
        <end position="484"/>
    </location>
</feature>
<dbReference type="Gene3D" id="3.30.70.1430">
    <property type="entry name" value="Multidrug efflux transporter AcrB pore domain"/>
    <property type="match status" value="2"/>
</dbReference>
<dbReference type="SUPFAM" id="SSF82693">
    <property type="entry name" value="Multidrug efflux transporter AcrB pore domain, PN1, PN2, PC1 and PC2 subdomains"/>
    <property type="match status" value="3"/>
</dbReference>
<dbReference type="InterPro" id="IPR001036">
    <property type="entry name" value="Acrflvin-R"/>
</dbReference>
<feature type="transmembrane region" description="Helical" evidence="1">
    <location>
        <begin position="529"/>
        <end position="546"/>
    </location>
</feature>
<dbReference type="RefSeq" id="WP_377581100.1">
    <property type="nucleotide sequence ID" value="NZ_JBHTKA010000007.1"/>
</dbReference>
<feature type="transmembrane region" description="Helical" evidence="1">
    <location>
        <begin position="389"/>
        <end position="413"/>
    </location>
</feature>
<accession>A0ABW3K564</accession>
<name>A0ABW3K564_9BACT</name>
<feature type="transmembrane region" description="Helical" evidence="1">
    <location>
        <begin position="363"/>
        <end position="383"/>
    </location>
</feature>
<dbReference type="Proteomes" id="UP001597112">
    <property type="component" value="Unassembled WGS sequence"/>
</dbReference>
<dbReference type="Gene3D" id="3.30.70.1320">
    <property type="entry name" value="Multidrug efflux transporter AcrB pore domain like"/>
    <property type="match status" value="1"/>
</dbReference>
<protein>
    <submittedName>
        <fullName evidence="2">Efflux RND transporter permease subunit</fullName>
    </submittedName>
</protein>
<comment type="caution">
    <text evidence="2">The sequence shown here is derived from an EMBL/GenBank/DDBJ whole genome shotgun (WGS) entry which is preliminary data.</text>
</comment>
<dbReference type="PRINTS" id="PR00702">
    <property type="entry name" value="ACRIFLAVINRP"/>
</dbReference>
<feature type="transmembrane region" description="Helical" evidence="1">
    <location>
        <begin position="12"/>
        <end position="33"/>
    </location>
</feature>
<dbReference type="SUPFAM" id="SSF82866">
    <property type="entry name" value="Multidrug efflux transporter AcrB transmembrane domain"/>
    <property type="match status" value="2"/>
</dbReference>
<dbReference type="Gene3D" id="3.30.2090.10">
    <property type="entry name" value="Multidrug efflux transporter AcrB TolC docking domain, DN and DC subdomains"/>
    <property type="match status" value="2"/>
</dbReference>
<feature type="transmembrane region" description="Helical" evidence="1">
    <location>
        <begin position="919"/>
        <end position="939"/>
    </location>
</feature>
<feature type="transmembrane region" description="Helical" evidence="1">
    <location>
        <begin position="862"/>
        <end position="881"/>
    </location>
</feature>
<dbReference type="PANTHER" id="PTHR32063">
    <property type="match status" value="1"/>
</dbReference>
<gene>
    <name evidence="2" type="ORF">ACFQ21_18855</name>
</gene>
<evidence type="ECO:0000313" key="3">
    <source>
        <dbReference type="Proteomes" id="UP001597112"/>
    </source>
</evidence>
<keyword evidence="1" id="KW-1133">Transmembrane helix</keyword>
<dbReference type="Gene3D" id="1.20.1640.10">
    <property type="entry name" value="Multidrug efflux transporter AcrB transmembrane domain"/>
    <property type="match status" value="2"/>
</dbReference>
<feature type="transmembrane region" description="Helical" evidence="1">
    <location>
        <begin position="960"/>
        <end position="979"/>
    </location>
</feature>
<feature type="transmembrane region" description="Helical" evidence="1">
    <location>
        <begin position="434"/>
        <end position="454"/>
    </location>
</feature>